<dbReference type="PANTHER" id="PTHR40055:SF1">
    <property type="entry name" value="TRANSCRIPTIONAL REGULATOR YGIV-RELATED"/>
    <property type="match status" value="1"/>
</dbReference>
<evidence type="ECO:0000256" key="1">
    <source>
        <dbReference type="ARBA" id="ARBA00023015"/>
    </source>
</evidence>
<dbReference type="GO" id="GO:0003700">
    <property type="term" value="F:DNA-binding transcription factor activity"/>
    <property type="evidence" value="ECO:0007669"/>
    <property type="project" value="InterPro"/>
</dbReference>
<dbReference type="Gene3D" id="1.10.10.60">
    <property type="entry name" value="Homeodomain-like"/>
    <property type="match status" value="2"/>
</dbReference>
<dbReference type="PANTHER" id="PTHR40055">
    <property type="entry name" value="TRANSCRIPTIONAL REGULATOR YGIV-RELATED"/>
    <property type="match status" value="1"/>
</dbReference>
<dbReference type="SMART" id="SM00871">
    <property type="entry name" value="AraC_E_bind"/>
    <property type="match status" value="1"/>
</dbReference>
<sequence length="285" mass="33005">MKQKISTREDYAKRINIIIEYIGNHLNDEMDLKELAEISNFSEFHFHRIFKAIIGESVGAFVVRMRIETAARLLRYSNLSVQDIAYNVGYNTPSSLTKVFRQYYNISPSDYRNNKSYKIMKPLQVSSDIQLKNPKVVELDSKKAIYLRLQGDYRTLDYGSAYSKLWSFVKENKLFTAGIEHLTMSHDDPHVTDSDKLITDVCLVIHKEVSPKGEIGVKNVLGGKFLVFTYIGPYNNLSSVFDTIFRWVPDNGYELRIDQGFEKYLNNPDRTTPDKLKTEIYIPIQ</sequence>
<keyword evidence="2" id="KW-0238">DNA-binding</keyword>
<dbReference type="RefSeq" id="WP_296950105.1">
    <property type="nucleotide sequence ID" value="NZ_LT599021.1"/>
</dbReference>
<dbReference type="InterPro" id="IPR029442">
    <property type="entry name" value="GyrI-like"/>
</dbReference>
<evidence type="ECO:0000313" key="5">
    <source>
        <dbReference type="EMBL" id="SBW03574.1"/>
    </source>
</evidence>
<dbReference type="AlphaFoldDB" id="A0A212JVS8"/>
<keyword evidence="1" id="KW-0805">Transcription regulation</keyword>
<evidence type="ECO:0000259" key="4">
    <source>
        <dbReference type="PROSITE" id="PS01124"/>
    </source>
</evidence>
<dbReference type="InterPro" id="IPR018062">
    <property type="entry name" value="HTH_AraC-typ_CS"/>
</dbReference>
<proteinExistence type="predicted"/>
<dbReference type="InterPro" id="IPR011256">
    <property type="entry name" value="Reg_factor_effector_dom_sf"/>
</dbReference>
<name>A0A212JVS8_9BACT</name>
<evidence type="ECO:0000256" key="3">
    <source>
        <dbReference type="ARBA" id="ARBA00023163"/>
    </source>
</evidence>
<dbReference type="SUPFAM" id="SSF46689">
    <property type="entry name" value="Homeodomain-like"/>
    <property type="match status" value="2"/>
</dbReference>
<accession>A0A212JVS8</accession>
<organism evidence="5">
    <name type="scientific">uncultured Dysgonomonas sp</name>
    <dbReference type="NCBI Taxonomy" id="206096"/>
    <lineage>
        <taxon>Bacteria</taxon>
        <taxon>Pseudomonadati</taxon>
        <taxon>Bacteroidota</taxon>
        <taxon>Bacteroidia</taxon>
        <taxon>Bacteroidales</taxon>
        <taxon>Dysgonomonadaceae</taxon>
        <taxon>Dysgonomonas</taxon>
        <taxon>environmental samples</taxon>
    </lineage>
</organism>
<dbReference type="PROSITE" id="PS00041">
    <property type="entry name" value="HTH_ARAC_FAMILY_1"/>
    <property type="match status" value="1"/>
</dbReference>
<evidence type="ECO:0000256" key="2">
    <source>
        <dbReference type="ARBA" id="ARBA00023125"/>
    </source>
</evidence>
<dbReference type="SMART" id="SM00342">
    <property type="entry name" value="HTH_ARAC"/>
    <property type="match status" value="1"/>
</dbReference>
<protein>
    <recommendedName>
        <fullName evidence="4">HTH araC/xylS-type domain-containing protein</fullName>
    </recommendedName>
</protein>
<dbReference type="SUPFAM" id="SSF55136">
    <property type="entry name" value="Probable bacterial effector-binding domain"/>
    <property type="match status" value="1"/>
</dbReference>
<keyword evidence="3" id="KW-0804">Transcription</keyword>
<dbReference type="Pfam" id="PF06445">
    <property type="entry name" value="GyrI-like"/>
    <property type="match status" value="1"/>
</dbReference>
<dbReference type="InterPro" id="IPR018060">
    <property type="entry name" value="HTH_AraC"/>
</dbReference>
<dbReference type="PROSITE" id="PS01124">
    <property type="entry name" value="HTH_ARAC_FAMILY_2"/>
    <property type="match status" value="1"/>
</dbReference>
<reference evidence="5" key="1">
    <citation type="submission" date="2016-04" db="EMBL/GenBank/DDBJ databases">
        <authorList>
            <person name="Evans L.H."/>
            <person name="Alamgir A."/>
            <person name="Owens N."/>
            <person name="Weber N.D."/>
            <person name="Virtaneva K."/>
            <person name="Barbian K."/>
            <person name="Babar A."/>
            <person name="Rosenke K."/>
        </authorList>
    </citation>
    <scope>NUCLEOTIDE SEQUENCE</scope>
    <source>
        <strain evidence="5">86-2</strain>
    </source>
</reference>
<dbReference type="EMBL" id="FLUL01000001">
    <property type="protein sequence ID" value="SBW03574.1"/>
    <property type="molecule type" value="Genomic_DNA"/>
</dbReference>
<dbReference type="InterPro" id="IPR009057">
    <property type="entry name" value="Homeodomain-like_sf"/>
</dbReference>
<dbReference type="InterPro" id="IPR050908">
    <property type="entry name" value="SmbC-like"/>
</dbReference>
<dbReference type="Pfam" id="PF12833">
    <property type="entry name" value="HTH_18"/>
    <property type="match status" value="1"/>
</dbReference>
<feature type="domain" description="HTH araC/xylS-type" evidence="4">
    <location>
        <begin position="16"/>
        <end position="114"/>
    </location>
</feature>
<dbReference type="InterPro" id="IPR010499">
    <property type="entry name" value="AraC_E-bd"/>
</dbReference>
<gene>
    <name evidence="5" type="ORF">KL86DYS2_12460</name>
</gene>
<dbReference type="Gene3D" id="3.20.80.10">
    <property type="entry name" value="Regulatory factor, effector binding domain"/>
    <property type="match status" value="1"/>
</dbReference>
<dbReference type="GO" id="GO:0043565">
    <property type="term" value="F:sequence-specific DNA binding"/>
    <property type="evidence" value="ECO:0007669"/>
    <property type="project" value="InterPro"/>
</dbReference>